<dbReference type="Pfam" id="PF01592">
    <property type="entry name" value="NifU_N"/>
    <property type="match status" value="1"/>
</dbReference>
<dbReference type="GO" id="GO:0005506">
    <property type="term" value="F:iron ion binding"/>
    <property type="evidence" value="ECO:0007669"/>
    <property type="project" value="InterPro"/>
</dbReference>
<gene>
    <name evidence="2" type="primary">nifU</name>
    <name evidence="2" type="ordered locus">CLL_A1170</name>
</gene>
<dbReference type="NCBIfam" id="TIGR03419">
    <property type="entry name" value="NifU_clost"/>
    <property type="match status" value="1"/>
</dbReference>
<dbReference type="Gene3D" id="3.90.1010.10">
    <property type="match status" value="1"/>
</dbReference>
<dbReference type="GO" id="GO:0016226">
    <property type="term" value="P:iron-sulfur cluster assembly"/>
    <property type="evidence" value="ECO:0007669"/>
    <property type="project" value="InterPro"/>
</dbReference>
<feature type="domain" description="NIF system FeS cluster assembly NifU N-terminal" evidence="1">
    <location>
        <begin position="3"/>
        <end position="122"/>
    </location>
</feature>
<dbReference type="InterPro" id="IPR017787">
    <property type="entry name" value="NIF_FeS_clus_asmbl_NifU-like"/>
</dbReference>
<accession>B2THM6</accession>
<name>B2THM6_CLOBB</name>
<accession>U4P3R4</accession>
<dbReference type="PANTHER" id="PTHR10093">
    <property type="entry name" value="IRON-SULFUR CLUSTER ASSEMBLY ENZYME NIFU HOMOLOG"/>
    <property type="match status" value="1"/>
</dbReference>
<dbReference type="GO" id="GO:0051536">
    <property type="term" value="F:iron-sulfur cluster binding"/>
    <property type="evidence" value="ECO:0007669"/>
    <property type="project" value="InterPro"/>
</dbReference>
<evidence type="ECO:0000313" key="2">
    <source>
        <dbReference type="EMBL" id="ACD24998.1"/>
    </source>
</evidence>
<organism evidence="2">
    <name type="scientific">Clostridium botulinum (strain Eklund 17B / Type B)</name>
    <dbReference type="NCBI Taxonomy" id="935198"/>
    <lineage>
        <taxon>Bacteria</taxon>
        <taxon>Bacillati</taxon>
        <taxon>Bacillota</taxon>
        <taxon>Clostridia</taxon>
        <taxon>Eubacteriales</taxon>
        <taxon>Clostridiaceae</taxon>
        <taxon>Clostridium</taxon>
    </lineage>
</organism>
<dbReference type="CDD" id="cd06664">
    <property type="entry name" value="IscU_like"/>
    <property type="match status" value="1"/>
</dbReference>
<dbReference type="HOGENOM" id="CLU_079283_5_1_9"/>
<proteinExistence type="predicted"/>
<dbReference type="FunFam" id="3.90.1010.10:FF:000009">
    <property type="entry name" value="FeS cluster assembly scaffold protein NifU"/>
    <property type="match status" value="1"/>
</dbReference>
<sequence length="145" mass="15996">MIYTDKVMDHFRNPRNVGEIEDANGIGEVGNAKCGDIMKIYLKVEDNIIKDVKFKTFGCGSAIASSSMATEMIKGKTLDEAWELSNKAVAEALDGLPPVKMHCSVLAEEAIHKAINDYRAANGLDVIPMKEHNHDELHNMVHGEE</sequence>
<dbReference type="AlphaFoldDB" id="B2THM6"/>
<reference evidence="2" key="2">
    <citation type="submission" date="2009-08" db="EMBL/GenBank/DDBJ databases">
        <authorList>
            <person name="Shrivastava S."/>
            <person name="Brinkac L.M."/>
            <person name="Dodson R.J."/>
            <person name="Harkins D.M."/>
            <person name="Durkin A.S."/>
            <person name="Sutton G."/>
        </authorList>
    </citation>
    <scope>NUCLEOTIDE SEQUENCE</scope>
    <source>
        <strain evidence="2">Eklund 17B</strain>
    </source>
</reference>
<reference evidence="2" key="1">
    <citation type="submission" date="2009-06" db="EMBL/GenBank/DDBJ databases">
        <authorList>
            <consortium name="US DOE Joint Genome Institute (JGI-PGF)"/>
            <person name="Lucas S."/>
            <person name="Copeland A."/>
            <person name="Lapidus A."/>
            <person name="Glavina del Rio T."/>
            <person name="Dalin E."/>
            <person name="Tice H."/>
            <person name="Bruce D."/>
            <person name="Goodwin L."/>
            <person name="Pitluck S."/>
            <person name="Kyrpides N."/>
            <person name="Mavromatis K."/>
            <person name="Ivanova N."/>
            <person name="Saunders E."/>
            <person name="Brettin T."/>
            <person name="Detter J.C."/>
            <person name="Han C."/>
            <person name="Larimer F."/>
            <person name="Land M."/>
            <person name="Hauser L."/>
            <person name="Markowitz V."/>
            <person name="Cheng J.-F."/>
            <person name="Hugenholtz P."/>
            <person name="Woyke T."/>
            <person name="Wu D."/>
            <person name="Gronow S."/>
            <person name="Klenk H.-P."/>
            <person name="Eisen J.A."/>
        </authorList>
    </citation>
    <scope>NUCLEOTIDE SEQUENCE</scope>
    <source>
        <strain evidence="2">Eklund 17B</strain>
    </source>
</reference>
<dbReference type="PATRIC" id="fig|935198.13.peg.1115"/>
<dbReference type="SUPFAM" id="SSF82649">
    <property type="entry name" value="SufE/NifU"/>
    <property type="match status" value="1"/>
</dbReference>
<dbReference type="InterPro" id="IPR002871">
    <property type="entry name" value="NIF_FeS_clus_asmbl_NifU_N"/>
</dbReference>
<protein>
    <submittedName>
        <fullName evidence="2">FeS cluster assembly scaffold protein NifU</fullName>
    </submittedName>
</protein>
<evidence type="ECO:0000259" key="1">
    <source>
        <dbReference type="Pfam" id="PF01592"/>
    </source>
</evidence>
<dbReference type="KEGG" id="cbk:CLL_A1170"/>
<dbReference type="EMBL" id="CP001056">
    <property type="protein sequence ID" value="ACD24998.1"/>
    <property type="molecule type" value="Genomic_DNA"/>
</dbReference>